<name>A0A811Q896_9POAL</name>
<dbReference type="OrthoDB" id="694753at2759"/>
<evidence type="ECO:0000313" key="2">
    <source>
        <dbReference type="EMBL" id="CAD6255250.1"/>
    </source>
</evidence>
<evidence type="ECO:0000313" key="3">
    <source>
        <dbReference type="Proteomes" id="UP000604825"/>
    </source>
</evidence>
<dbReference type="EMBL" id="CAJGYO010000009">
    <property type="protein sequence ID" value="CAD6255250.1"/>
    <property type="molecule type" value="Genomic_DNA"/>
</dbReference>
<comment type="caution">
    <text evidence="2">The sequence shown here is derived from an EMBL/GenBank/DDBJ whole genome shotgun (WGS) entry which is preliminary data.</text>
</comment>
<sequence length="202" mass="21892">MKRLWSGAGGRERQRMGEGSRQSAQSSSVRWPQRVGVHDLVLTGPYRAISAYGSVSIEIDSPTTNSSSNVDVGISTTTDSIDVAGKFTTDYVRIDISTKNYHHTDGRTTTLRRRGQSGSHPRLPKVPLSQSVVAVPLTSQLLIAAALHISVASSNHTAAEGLLLVPEPVVVRFRPEPSGQEVQRFGIGSAQVEIKVIWALYF</sequence>
<reference evidence="2" key="1">
    <citation type="submission" date="2020-10" db="EMBL/GenBank/DDBJ databases">
        <authorList>
            <person name="Han B."/>
            <person name="Lu T."/>
            <person name="Zhao Q."/>
            <person name="Huang X."/>
            <person name="Zhao Y."/>
        </authorList>
    </citation>
    <scope>NUCLEOTIDE SEQUENCE</scope>
</reference>
<proteinExistence type="predicted"/>
<evidence type="ECO:0000256" key="1">
    <source>
        <dbReference type="SAM" id="MobiDB-lite"/>
    </source>
</evidence>
<organism evidence="2 3">
    <name type="scientific">Miscanthus lutarioriparius</name>
    <dbReference type="NCBI Taxonomy" id="422564"/>
    <lineage>
        <taxon>Eukaryota</taxon>
        <taxon>Viridiplantae</taxon>
        <taxon>Streptophyta</taxon>
        <taxon>Embryophyta</taxon>
        <taxon>Tracheophyta</taxon>
        <taxon>Spermatophyta</taxon>
        <taxon>Magnoliopsida</taxon>
        <taxon>Liliopsida</taxon>
        <taxon>Poales</taxon>
        <taxon>Poaceae</taxon>
        <taxon>PACMAD clade</taxon>
        <taxon>Panicoideae</taxon>
        <taxon>Andropogonodae</taxon>
        <taxon>Andropogoneae</taxon>
        <taxon>Saccharinae</taxon>
        <taxon>Miscanthus</taxon>
    </lineage>
</organism>
<feature type="region of interest" description="Disordered" evidence="1">
    <location>
        <begin position="1"/>
        <end position="30"/>
    </location>
</feature>
<keyword evidence="3" id="KW-1185">Reference proteome</keyword>
<feature type="region of interest" description="Disordered" evidence="1">
    <location>
        <begin position="103"/>
        <end position="123"/>
    </location>
</feature>
<feature type="compositionally biased region" description="Polar residues" evidence="1">
    <location>
        <begin position="20"/>
        <end position="30"/>
    </location>
</feature>
<accession>A0A811Q896</accession>
<gene>
    <name evidence="2" type="ORF">NCGR_LOCUS38844</name>
</gene>
<dbReference type="Proteomes" id="UP000604825">
    <property type="component" value="Unassembled WGS sequence"/>
</dbReference>
<protein>
    <submittedName>
        <fullName evidence="2">Uncharacterized protein</fullName>
    </submittedName>
</protein>
<dbReference type="AlphaFoldDB" id="A0A811Q896"/>